<accession>A0ABQ8TFA4</accession>
<dbReference type="PANTHER" id="PTHR46060:SF1">
    <property type="entry name" value="MARINER MOS1 TRANSPOSASE-LIKE PROTEIN"/>
    <property type="match status" value="1"/>
</dbReference>
<dbReference type="InterPro" id="IPR041426">
    <property type="entry name" value="Mos1_HTH"/>
</dbReference>
<dbReference type="EMBL" id="JAJSOF020000011">
    <property type="protein sequence ID" value="KAJ4444633.1"/>
    <property type="molecule type" value="Genomic_DNA"/>
</dbReference>
<keyword evidence="3" id="KW-1185">Reference proteome</keyword>
<dbReference type="Pfam" id="PF17906">
    <property type="entry name" value="HTH_48"/>
    <property type="match status" value="1"/>
</dbReference>
<reference evidence="2 3" key="1">
    <citation type="journal article" date="2022" name="Allergy">
        <title>Genome assembly and annotation of Periplaneta americana reveal a comprehensive cockroach allergen profile.</title>
        <authorList>
            <person name="Wang L."/>
            <person name="Xiong Q."/>
            <person name="Saelim N."/>
            <person name="Wang L."/>
            <person name="Nong W."/>
            <person name="Wan A.T."/>
            <person name="Shi M."/>
            <person name="Liu X."/>
            <person name="Cao Q."/>
            <person name="Hui J.H.L."/>
            <person name="Sookrung N."/>
            <person name="Leung T.F."/>
            <person name="Tungtrongchitr A."/>
            <person name="Tsui S.K.W."/>
        </authorList>
    </citation>
    <scope>NUCLEOTIDE SEQUENCE [LARGE SCALE GENOMIC DNA]</scope>
    <source>
        <strain evidence="2">PWHHKU_190912</strain>
    </source>
</reference>
<protein>
    <recommendedName>
        <fullName evidence="1">Mos1 transposase HTH domain-containing protein</fullName>
    </recommendedName>
</protein>
<dbReference type="Gene3D" id="1.10.10.1450">
    <property type="match status" value="1"/>
</dbReference>
<name>A0ABQ8TFA4_PERAM</name>
<dbReference type="PANTHER" id="PTHR46060">
    <property type="entry name" value="MARINER MOS1 TRANSPOSASE-LIKE PROTEIN"/>
    <property type="match status" value="1"/>
</dbReference>
<organism evidence="2 3">
    <name type="scientific">Periplaneta americana</name>
    <name type="common">American cockroach</name>
    <name type="synonym">Blatta americana</name>
    <dbReference type="NCBI Taxonomy" id="6978"/>
    <lineage>
        <taxon>Eukaryota</taxon>
        <taxon>Metazoa</taxon>
        <taxon>Ecdysozoa</taxon>
        <taxon>Arthropoda</taxon>
        <taxon>Hexapoda</taxon>
        <taxon>Insecta</taxon>
        <taxon>Pterygota</taxon>
        <taxon>Neoptera</taxon>
        <taxon>Polyneoptera</taxon>
        <taxon>Dictyoptera</taxon>
        <taxon>Blattodea</taxon>
        <taxon>Blattoidea</taxon>
        <taxon>Blattidae</taxon>
        <taxon>Blattinae</taxon>
        <taxon>Periplaneta</taxon>
    </lineage>
</organism>
<evidence type="ECO:0000313" key="3">
    <source>
        <dbReference type="Proteomes" id="UP001148838"/>
    </source>
</evidence>
<evidence type="ECO:0000313" key="2">
    <source>
        <dbReference type="EMBL" id="KAJ4444633.1"/>
    </source>
</evidence>
<proteinExistence type="predicted"/>
<evidence type="ECO:0000259" key="1">
    <source>
        <dbReference type="Pfam" id="PF17906"/>
    </source>
</evidence>
<sequence>MSPGSSTESYSAFARIGLRENPGKTSTRIYKSCDPQQEYVKIFVKIDAGSRVRARRYVITPLSCRINTAFAVINFLTLTPNPFSMHESVSCIAEQLKAKWSTTMVRFIKFLVEEEKSAAEIHLKLQRAYGDVCMGPRGVRRWVKHFEDGNTSIQDEPSSGRSRTASNKERVDELWDGFWLNFLNLNRP</sequence>
<feature type="domain" description="Mos1 transposase HTH" evidence="1">
    <location>
        <begin position="108"/>
        <end position="150"/>
    </location>
</feature>
<gene>
    <name evidence="2" type="ORF">ANN_06429</name>
</gene>
<dbReference type="Proteomes" id="UP001148838">
    <property type="component" value="Unassembled WGS sequence"/>
</dbReference>
<dbReference type="InterPro" id="IPR052709">
    <property type="entry name" value="Transposase-MT_Hybrid"/>
</dbReference>
<comment type="caution">
    <text evidence="2">The sequence shown here is derived from an EMBL/GenBank/DDBJ whole genome shotgun (WGS) entry which is preliminary data.</text>
</comment>